<gene>
    <name evidence="1" type="ORF">SAMN05421869_1165</name>
</gene>
<dbReference type="GO" id="GO:0016829">
    <property type="term" value="F:lyase activity"/>
    <property type="evidence" value="ECO:0007669"/>
    <property type="project" value="UniProtKB-KW"/>
</dbReference>
<dbReference type="Gene3D" id="3.20.10.10">
    <property type="entry name" value="D-amino Acid Aminotransferase, subunit A, domain 2"/>
    <property type="match status" value="1"/>
</dbReference>
<keyword evidence="1" id="KW-0032">Aminotransferase</keyword>
<keyword evidence="2" id="KW-1185">Reference proteome</keyword>
<proteinExistence type="predicted"/>
<dbReference type="InterPro" id="IPR043132">
    <property type="entry name" value="BCAT-like_C"/>
</dbReference>
<dbReference type="Proteomes" id="UP000199202">
    <property type="component" value="Unassembled WGS sequence"/>
</dbReference>
<dbReference type="InterPro" id="IPR001544">
    <property type="entry name" value="Aminotrans_IV"/>
</dbReference>
<evidence type="ECO:0000313" key="1">
    <source>
        <dbReference type="EMBL" id="SDK43978.1"/>
    </source>
</evidence>
<evidence type="ECO:0000313" key="2">
    <source>
        <dbReference type="Proteomes" id="UP000199202"/>
    </source>
</evidence>
<reference evidence="1 2" key="1">
    <citation type="submission" date="2016-10" db="EMBL/GenBank/DDBJ databases">
        <authorList>
            <person name="de Groot N.N."/>
        </authorList>
    </citation>
    <scope>NUCLEOTIDE SEQUENCE [LARGE SCALE GENOMIC DNA]</scope>
    <source>
        <strain evidence="1 2">CGMCC 4.6533</strain>
    </source>
</reference>
<dbReference type="STRING" id="633440.SAMN05421869_1165"/>
<dbReference type="InterPro" id="IPR036038">
    <property type="entry name" value="Aminotransferase-like"/>
</dbReference>
<accession>A0A1G9BWX9</accession>
<dbReference type="EMBL" id="FNDJ01000016">
    <property type="protein sequence ID" value="SDK43978.1"/>
    <property type="molecule type" value="Genomic_DNA"/>
</dbReference>
<dbReference type="AlphaFoldDB" id="A0A1G9BWX9"/>
<keyword evidence="1" id="KW-0808">Transferase</keyword>
<dbReference type="GO" id="GO:0008483">
    <property type="term" value="F:transaminase activity"/>
    <property type="evidence" value="ECO:0007669"/>
    <property type="project" value="UniProtKB-KW"/>
</dbReference>
<name>A0A1G9BWX9_9ACTN</name>
<sequence>MLTAPPTVLPAERAYERLAWTGPGLIAAPDRWPGDPAVVDSWLVAEGRVRDLALHGQRFLRACAEAVPELPAAEIRRFLGAVRHWLPPRGRWFPRIEAYGGAEPRLALWPRPAPEPGPAEVTLWIPPESDPRRRPEVKGPDLPVLARLRERARAVGADDALLHDGDGTVLETAHSALVWWRGDTLCAPDDGLPVLPSITRSHLERLAGCWRCPVRRERVSLAELPELETWTLNALHGLRPVRAWADADGRSTPAKVSVRAAEWRQAVRHRAVLPALHLWEQPCAR</sequence>
<protein>
    <submittedName>
        <fullName evidence="1">Branched-chain amino acid aminotransferase/4-amino-4-deoxychorismate lyase</fullName>
    </submittedName>
</protein>
<dbReference type="OrthoDB" id="4570776at2"/>
<dbReference type="SUPFAM" id="SSF56752">
    <property type="entry name" value="D-aminoacid aminotransferase-like PLP-dependent enzymes"/>
    <property type="match status" value="1"/>
</dbReference>
<dbReference type="RefSeq" id="WP_090939838.1">
    <property type="nucleotide sequence ID" value="NZ_FNDJ01000016.1"/>
</dbReference>
<organism evidence="1 2">
    <name type="scientific">Nonomuraea jiangxiensis</name>
    <dbReference type="NCBI Taxonomy" id="633440"/>
    <lineage>
        <taxon>Bacteria</taxon>
        <taxon>Bacillati</taxon>
        <taxon>Actinomycetota</taxon>
        <taxon>Actinomycetes</taxon>
        <taxon>Streptosporangiales</taxon>
        <taxon>Streptosporangiaceae</taxon>
        <taxon>Nonomuraea</taxon>
    </lineage>
</organism>
<dbReference type="Pfam" id="PF01063">
    <property type="entry name" value="Aminotran_4"/>
    <property type="match status" value="1"/>
</dbReference>
<keyword evidence="1" id="KW-0456">Lyase</keyword>